<dbReference type="GeneID" id="43521019"/>
<comment type="caution">
    <text evidence="2">The sequence shown here is derived from an EMBL/GenBank/DDBJ whole genome shotgun (WGS) entry which is preliminary data.</text>
</comment>
<dbReference type="RefSeq" id="WP_022633765.1">
    <property type="nucleotide sequence ID" value="NZ_AMWE01000004.1"/>
</dbReference>
<dbReference type="Proteomes" id="UP000017142">
    <property type="component" value="Unassembled WGS sequence"/>
</dbReference>
<evidence type="ECO:0000313" key="3">
    <source>
        <dbReference type="Proteomes" id="UP000017142"/>
    </source>
</evidence>
<proteinExistence type="predicted"/>
<evidence type="ECO:0000313" key="2">
    <source>
        <dbReference type="EMBL" id="ERO55799.1"/>
    </source>
</evidence>
<protein>
    <submittedName>
        <fullName evidence="2">Lipoprotein</fullName>
    </submittedName>
</protein>
<feature type="signal peptide" evidence="1">
    <location>
        <begin position="1"/>
        <end position="22"/>
    </location>
</feature>
<accession>A0AAV3K501</accession>
<keyword evidence="1" id="KW-0732">Signal</keyword>
<organism evidence="2 3">
    <name type="scientific">Dickeya solani D s0432-1</name>
    <dbReference type="NCBI Taxonomy" id="1231725"/>
    <lineage>
        <taxon>Bacteria</taxon>
        <taxon>Pseudomonadati</taxon>
        <taxon>Pseudomonadota</taxon>
        <taxon>Gammaproteobacteria</taxon>
        <taxon>Enterobacterales</taxon>
        <taxon>Pectobacteriaceae</taxon>
        <taxon>Dickeya</taxon>
    </lineage>
</organism>
<feature type="chain" id="PRO_5043954706" evidence="1">
    <location>
        <begin position="23"/>
        <end position="199"/>
    </location>
</feature>
<dbReference type="PROSITE" id="PS51257">
    <property type="entry name" value="PROKAR_LIPOPROTEIN"/>
    <property type="match status" value="1"/>
</dbReference>
<evidence type="ECO:0000256" key="1">
    <source>
        <dbReference type="SAM" id="SignalP"/>
    </source>
</evidence>
<dbReference type="EMBL" id="AMWE01000004">
    <property type="protein sequence ID" value="ERO55799.1"/>
    <property type="molecule type" value="Genomic_DNA"/>
</dbReference>
<name>A0AAV3K501_9GAMM</name>
<gene>
    <name evidence="2" type="ORF">A544_2337</name>
</gene>
<dbReference type="AlphaFoldDB" id="A0AAV3K501"/>
<keyword evidence="2" id="KW-0449">Lipoprotein</keyword>
<reference evidence="3" key="1">
    <citation type="journal article" date="2013" name="Diversity">
        <title>Genome Sequence of Dickeya solani, a New soft Rot Pathogen of Potato, Suggests its Emergence May Be Related to a Novel Combination of Non-Ribosomal Peptide/Polyketide Synthetase Clusters.</title>
        <authorList>
            <person name="Garlant L."/>
            <person name="Koskinen P."/>
            <person name="Rouhiainen L."/>
            <person name="Laine P."/>
            <person name="Paulin L."/>
            <person name="Auvinen P."/>
            <person name="Holm L."/>
            <person name="Pirhonen M."/>
        </authorList>
    </citation>
    <scope>NUCLEOTIDE SEQUENCE [LARGE SCALE GENOMIC DNA]</scope>
    <source>
        <strain evidence="3">D s0432-1</strain>
    </source>
</reference>
<sequence>MIKLWGLAGLLLLTGCSSLTKVGDYNKDLTDFTDFTGGRRVGIGFSMNHNRTRVYPETKACIDLYSKANGFIPVISWRDKSIGIPTIAGMSEKRQEFGVSANELITIRVLYPGEADNKYFFSSGVNVAQSVITFKPEVGSFCYVTIDFKHQESKTGKYLRVYKIVDNAAGKKELQHVNILNVPNCPGQQPWYTQMGAVM</sequence>